<protein>
    <recommendedName>
        <fullName evidence="5">2-dehydro-3-deoxy-phosphogluconate aldolase</fullName>
        <ecNumber evidence="5">4.1.2.14</ecNumber>
    </recommendedName>
</protein>
<evidence type="ECO:0000256" key="4">
    <source>
        <dbReference type="ARBA" id="ARBA00011233"/>
    </source>
</evidence>
<reference evidence="8 9" key="1">
    <citation type="submission" date="2018-06" db="EMBL/GenBank/DDBJ databases">
        <authorList>
            <consortium name="Pathogen Informatics"/>
            <person name="Doyle S."/>
        </authorList>
    </citation>
    <scope>NUCLEOTIDE SEQUENCE [LARGE SCALE GENOMIC DNA]</scope>
    <source>
        <strain evidence="8 9">NCTC12862</strain>
    </source>
</reference>
<dbReference type="STRING" id="33044.GCA_900005695_01168"/>
<proteinExistence type="inferred from homology"/>
<dbReference type="EC" id="4.1.2.14" evidence="5"/>
<dbReference type="CDD" id="cd00452">
    <property type="entry name" value="KDPG_aldolase"/>
    <property type="match status" value="1"/>
</dbReference>
<dbReference type="SUPFAM" id="SSF51569">
    <property type="entry name" value="Aldolase"/>
    <property type="match status" value="1"/>
</dbReference>
<keyword evidence="7" id="KW-0119">Carbohydrate metabolism</keyword>
<name>A0A380ZGA4_BARDO</name>
<dbReference type="Pfam" id="PF01081">
    <property type="entry name" value="Aldolase"/>
    <property type="match status" value="1"/>
</dbReference>
<dbReference type="Gene3D" id="3.20.20.70">
    <property type="entry name" value="Aldolase class I"/>
    <property type="match status" value="1"/>
</dbReference>
<sequence>MAQALVKGGLRTIEITLRTPKALDAIKAITREVPESIVGAGTILNSLHYKQVERAGAKFIISPGLSNELIDYAKDSEIPLLPGTFHSKKAIHILNFSLLKQLVGSPLFKP</sequence>
<comment type="catalytic activity">
    <reaction evidence="1">
        <text>2-dehydro-3-deoxy-6-phospho-D-gluconate = D-glyceraldehyde 3-phosphate + pyruvate</text>
        <dbReference type="Rhea" id="RHEA:17089"/>
        <dbReference type="ChEBI" id="CHEBI:15361"/>
        <dbReference type="ChEBI" id="CHEBI:57569"/>
        <dbReference type="ChEBI" id="CHEBI:59776"/>
        <dbReference type="EC" id="4.1.2.14"/>
    </reaction>
</comment>
<gene>
    <name evidence="8" type="primary">eda</name>
    <name evidence="8" type="ORF">NCTC12862_01067</name>
</gene>
<evidence type="ECO:0000256" key="1">
    <source>
        <dbReference type="ARBA" id="ARBA00000654"/>
    </source>
</evidence>
<evidence type="ECO:0000256" key="2">
    <source>
        <dbReference type="ARBA" id="ARBA00004736"/>
    </source>
</evidence>
<dbReference type="PANTHER" id="PTHR30246">
    <property type="entry name" value="2-KETO-3-DEOXY-6-PHOSPHOGLUCONATE ALDOLASE"/>
    <property type="match status" value="1"/>
</dbReference>
<organism evidence="8 9">
    <name type="scientific">Bartonella doshiae</name>
    <dbReference type="NCBI Taxonomy" id="33044"/>
    <lineage>
        <taxon>Bacteria</taxon>
        <taxon>Pseudomonadati</taxon>
        <taxon>Pseudomonadota</taxon>
        <taxon>Alphaproteobacteria</taxon>
        <taxon>Hyphomicrobiales</taxon>
        <taxon>Bartonellaceae</taxon>
        <taxon>Bartonella</taxon>
    </lineage>
</organism>
<keyword evidence="6" id="KW-0456">Lyase</keyword>
<dbReference type="InterPro" id="IPR013785">
    <property type="entry name" value="Aldolase_TIM"/>
</dbReference>
<dbReference type="EMBL" id="UFTF01000001">
    <property type="protein sequence ID" value="SUV45332.1"/>
    <property type="molecule type" value="Genomic_DNA"/>
</dbReference>
<evidence type="ECO:0000256" key="7">
    <source>
        <dbReference type="ARBA" id="ARBA00023277"/>
    </source>
</evidence>
<evidence type="ECO:0000313" key="8">
    <source>
        <dbReference type="EMBL" id="SUV45332.1"/>
    </source>
</evidence>
<dbReference type="InterPro" id="IPR031337">
    <property type="entry name" value="KDPG/KHG_AS_1"/>
</dbReference>
<evidence type="ECO:0000256" key="3">
    <source>
        <dbReference type="ARBA" id="ARBA00006906"/>
    </source>
</evidence>
<dbReference type="PANTHER" id="PTHR30246:SF1">
    <property type="entry name" value="2-DEHYDRO-3-DEOXY-6-PHOSPHOGALACTONATE ALDOLASE-RELATED"/>
    <property type="match status" value="1"/>
</dbReference>
<dbReference type="Proteomes" id="UP000254950">
    <property type="component" value="Unassembled WGS sequence"/>
</dbReference>
<dbReference type="InterPro" id="IPR000887">
    <property type="entry name" value="Aldlse_KDPG_KHG"/>
</dbReference>
<accession>A0A380ZGA4</accession>
<evidence type="ECO:0000256" key="5">
    <source>
        <dbReference type="ARBA" id="ARBA00013063"/>
    </source>
</evidence>
<evidence type="ECO:0000313" key="9">
    <source>
        <dbReference type="Proteomes" id="UP000254950"/>
    </source>
</evidence>
<comment type="subunit">
    <text evidence="4">Homotrimer.</text>
</comment>
<dbReference type="GO" id="GO:0008675">
    <property type="term" value="F:2-dehydro-3-deoxy-phosphogluconate aldolase activity"/>
    <property type="evidence" value="ECO:0007669"/>
    <property type="project" value="UniProtKB-EC"/>
</dbReference>
<comment type="similarity">
    <text evidence="3">Belongs to the KHG/KDPG aldolase family.</text>
</comment>
<evidence type="ECO:0000256" key="6">
    <source>
        <dbReference type="ARBA" id="ARBA00023239"/>
    </source>
</evidence>
<comment type="pathway">
    <text evidence="2">Carbohydrate acid metabolism; 2-dehydro-3-deoxy-D-gluconate degradation; D-glyceraldehyde 3-phosphate and pyruvate from 2-dehydro-3-deoxy-D-gluconate: step 2/2.</text>
</comment>
<dbReference type="AlphaFoldDB" id="A0A380ZGA4"/>
<dbReference type="PROSITE" id="PS00159">
    <property type="entry name" value="ALDOLASE_KDPG_KHG_1"/>
    <property type="match status" value="1"/>
</dbReference>